<feature type="compositionally biased region" description="Polar residues" evidence="8">
    <location>
        <begin position="659"/>
        <end position="673"/>
    </location>
</feature>
<dbReference type="SUPFAM" id="SSF52047">
    <property type="entry name" value="RNI-like"/>
    <property type="match status" value="1"/>
</dbReference>
<dbReference type="Pfam" id="PF13855">
    <property type="entry name" value="LRR_8"/>
    <property type="match status" value="2"/>
</dbReference>
<dbReference type="GO" id="GO:1902412">
    <property type="term" value="P:regulation of mitotic cytokinesis"/>
    <property type="evidence" value="ECO:0007669"/>
    <property type="project" value="TreeGrafter"/>
</dbReference>
<evidence type="ECO:0000313" key="11">
    <source>
        <dbReference type="Proteomes" id="UP000620124"/>
    </source>
</evidence>
<feature type="region of interest" description="Disordered" evidence="8">
    <location>
        <begin position="876"/>
        <end position="915"/>
    </location>
</feature>
<feature type="compositionally biased region" description="Polar residues" evidence="8">
    <location>
        <begin position="891"/>
        <end position="904"/>
    </location>
</feature>
<dbReference type="InterPro" id="IPR052574">
    <property type="entry name" value="CDIRP"/>
</dbReference>
<dbReference type="CDD" id="cd00086">
    <property type="entry name" value="homeodomain"/>
    <property type="match status" value="1"/>
</dbReference>
<dbReference type="SMART" id="SM00365">
    <property type="entry name" value="LRR_SD22"/>
    <property type="match status" value="4"/>
</dbReference>
<dbReference type="PANTHER" id="PTHR47566:SF1">
    <property type="entry name" value="PROTEIN NUD1"/>
    <property type="match status" value="1"/>
</dbReference>
<keyword evidence="11" id="KW-1185">Reference proteome</keyword>
<dbReference type="AlphaFoldDB" id="A0A8H7DAC2"/>
<evidence type="ECO:0000259" key="9">
    <source>
        <dbReference type="PROSITE" id="PS50071"/>
    </source>
</evidence>
<dbReference type="Proteomes" id="UP000620124">
    <property type="component" value="Unassembled WGS sequence"/>
</dbReference>
<feature type="region of interest" description="Disordered" evidence="8">
    <location>
        <begin position="1170"/>
        <end position="1236"/>
    </location>
</feature>
<feature type="DNA-binding region" description="Homeobox" evidence="7">
    <location>
        <begin position="908"/>
        <end position="962"/>
    </location>
</feature>
<feature type="compositionally biased region" description="Gly residues" evidence="8">
    <location>
        <begin position="1202"/>
        <end position="1222"/>
    </location>
</feature>
<dbReference type="Pfam" id="PF05920">
    <property type="entry name" value="Homeobox_KN"/>
    <property type="match status" value="1"/>
</dbReference>
<feature type="compositionally biased region" description="Low complexity" evidence="8">
    <location>
        <begin position="623"/>
        <end position="637"/>
    </location>
</feature>
<dbReference type="GO" id="GO:0003677">
    <property type="term" value="F:DNA binding"/>
    <property type="evidence" value="ECO:0007669"/>
    <property type="project" value="UniProtKB-UniRule"/>
</dbReference>
<dbReference type="InterPro" id="IPR009057">
    <property type="entry name" value="Homeodomain-like_sf"/>
</dbReference>
<keyword evidence="3" id="KW-0677">Repeat</keyword>
<dbReference type="SMART" id="SM00389">
    <property type="entry name" value="HOX"/>
    <property type="match status" value="1"/>
</dbReference>
<dbReference type="GO" id="GO:0006355">
    <property type="term" value="P:regulation of DNA-templated transcription"/>
    <property type="evidence" value="ECO:0007669"/>
    <property type="project" value="InterPro"/>
</dbReference>
<dbReference type="GO" id="GO:0035591">
    <property type="term" value="F:signaling adaptor activity"/>
    <property type="evidence" value="ECO:0007669"/>
    <property type="project" value="TreeGrafter"/>
</dbReference>
<dbReference type="InterPro" id="IPR001356">
    <property type="entry name" value="HD"/>
</dbReference>
<evidence type="ECO:0000256" key="8">
    <source>
        <dbReference type="SAM" id="MobiDB-lite"/>
    </source>
</evidence>
<keyword evidence="5 7" id="KW-0371">Homeobox</keyword>
<organism evidence="10 11">
    <name type="scientific">Mycena venus</name>
    <dbReference type="NCBI Taxonomy" id="2733690"/>
    <lineage>
        <taxon>Eukaryota</taxon>
        <taxon>Fungi</taxon>
        <taxon>Dikarya</taxon>
        <taxon>Basidiomycota</taxon>
        <taxon>Agaricomycotina</taxon>
        <taxon>Agaricomycetes</taxon>
        <taxon>Agaricomycetidae</taxon>
        <taxon>Agaricales</taxon>
        <taxon>Marasmiineae</taxon>
        <taxon>Mycenaceae</taxon>
        <taxon>Mycena</taxon>
    </lineage>
</organism>
<comment type="similarity">
    <text evidence="1">Belongs to the TALE/M-ATYP homeobox family.</text>
</comment>
<dbReference type="GO" id="GO:0061499">
    <property type="term" value="C:outer plaque of mitotic spindle pole body"/>
    <property type="evidence" value="ECO:0007669"/>
    <property type="project" value="TreeGrafter"/>
</dbReference>
<evidence type="ECO:0000256" key="3">
    <source>
        <dbReference type="ARBA" id="ARBA00022737"/>
    </source>
</evidence>
<comment type="subcellular location">
    <subcellularLocation>
        <location evidence="7">Nucleus</location>
    </subcellularLocation>
</comment>
<feature type="compositionally biased region" description="Low complexity" evidence="8">
    <location>
        <begin position="94"/>
        <end position="127"/>
    </location>
</feature>
<dbReference type="InterPro" id="IPR001611">
    <property type="entry name" value="Leu-rich_rpt"/>
</dbReference>
<feature type="compositionally biased region" description="Polar residues" evidence="8">
    <location>
        <begin position="725"/>
        <end position="741"/>
    </location>
</feature>
<evidence type="ECO:0000313" key="10">
    <source>
        <dbReference type="EMBL" id="KAF7365457.1"/>
    </source>
</evidence>
<accession>A0A8H7DAC2</accession>
<dbReference type="PROSITE" id="PS51450">
    <property type="entry name" value="LRR"/>
    <property type="match status" value="3"/>
</dbReference>
<dbReference type="OrthoDB" id="10056939at2759"/>
<reference evidence="10" key="1">
    <citation type="submission" date="2020-05" db="EMBL/GenBank/DDBJ databases">
        <title>Mycena genomes resolve the evolution of fungal bioluminescence.</title>
        <authorList>
            <person name="Tsai I.J."/>
        </authorList>
    </citation>
    <scope>NUCLEOTIDE SEQUENCE</scope>
    <source>
        <strain evidence="10">CCC161011</strain>
    </source>
</reference>
<protein>
    <submittedName>
        <fullName evidence="10">Sin component scaffold protein cdc11</fullName>
    </submittedName>
</protein>
<dbReference type="SUPFAM" id="SSF52058">
    <property type="entry name" value="L domain-like"/>
    <property type="match status" value="1"/>
</dbReference>
<evidence type="ECO:0000256" key="7">
    <source>
        <dbReference type="PROSITE-ProRule" id="PRU00108"/>
    </source>
</evidence>
<evidence type="ECO:0000256" key="5">
    <source>
        <dbReference type="ARBA" id="ARBA00023155"/>
    </source>
</evidence>
<dbReference type="Gene3D" id="3.80.10.10">
    <property type="entry name" value="Ribonuclease Inhibitor"/>
    <property type="match status" value="2"/>
</dbReference>
<dbReference type="SMART" id="SM00369">
    <property type="entry name" value="LRR_TYP"/>
    <property type="match status" value="6"/>
</dbReference>
<dbReference type="PROSITE" id="PS50071">
    <property type="entry name" value="HOMEOBOX_2"/>
    <property type="match status" value="1"/>
</dbReference>
<feature type="compositionally biased region" description="Basic residues" evidence="8">
    <location>
        <begin position="38"/>
        <end position="50"/>
    </location>
</feature>
<keyword evidence="2" id="KW-0433">Leucine-rich repeat</keyword>
<feature type="domain" description="Homeobox" evidence="9">
    <location>
        <begin position="906"/>
        <end position="961"/>
    </location>
</feature>
<gene>
    <name evidence="10" type="ORF">MVEN_00418700</name>
</gene>
<dbReference type="Gene3D" id="1.10.10.60">
    <property type="entry name" value="Homeodomain-like"/>
    <property type="match status" value="1"/>
</dbReference>
<dbReference type="PANTHER" id="PTHR47566">
    <property type="match status" value="1"/>
</dbReference>
<dbReference type="InterPro" id="IPR003591">
    <property type="entry name" value="Leu-rich_rpt_typical-subtyp"/>
</dbReference>
<evidence type="ECO:0000256" key="2">
    <source>
        <dbReference type="ARBA" id="ARBA00022614"/>
    </source>
</evidence>
<sequence length="1236" mass="133372">MKTRTPSATPRNPGATPTSAMKSTSATPSSALKDPNRTRFRTPRRTHRRSVSFSDGKRDGPIRGLSSVEPSARSKRIAEMLARSDSSELDSDSPTKGSGPRTSGSGSSILSTAPSASASANASASSSRQRVFTRSHASRSVGGANATFLTECSPSSRIGRPLNTVDLSNRRLESAARLKEFLPALDALNLNANQLSWLSGIPGGVRTLSVASNRLTGLTSYSHLLNLENLDISRNEVDSLRQLACLRHLRELRADGNTIASVEGLERMDGLVKLSLQGNQLRQLDLSAFRWTRLEMLNVSANRLEKVSGLAGLQALVALNVDDNLLPSLDAGGAMPRLRILRASGNRLRVLHVHWGTPCWPLRLRGSGATKTMGRAAGRESKNVGALGKLENLSLRNQATGRGAQGLRLDFEDVRDAKRLYLSGNALPANFLSAACYNLVYLELANCRLATLPPGLSKLTPNLRALNLNYNFLEDVRGLEGLARLRKLSVVGARLKGTKEIIRAVRGLPEVEGEEQLSAGRWAELDGRFRRGLPDAVYVGRLAYRGLVMRACAGAGAPPLQHPILMLDAPHIQSGDQLNSYNVAQLQYALGADKDISFLNTLSPDPDATLIVPDVDYNSRRMSSSAASADTESSSLSRGEKRAITPNDSPQPKKIRAVDQNTWEIDSSESGNPSEDKDPLDPTKVSLPSIFTTFEDSYRPERRASLPNLSERSSVRHAPYPPSHLRQNYAPSSLSSYTFPPTNEEEKARPTLSTDLRFDNYDSPGAYPPTYSPHSSDYARSAHLSPYPESDHWTTSPSGIVRPSSTPGQLSSPAVKYEDGLRHSSFSAAPPHMSHQMFAGSARISGHHAADRRSLSAGIKSEWAFPASEFPLPSGAAGVQQYPMPPAPALNSPNRSPQAPSSTLVDRPQRKRGKLPKETTDFLKAWLHRHSDHPYPSEEEKKQLCHATGLSMSQVSNWMINVSAHLSLSSFISSVFPLLFFSLASRIIFPPPSSPPSSICLIYHLAIRLSIHSVCRWSFYSSHSILLCFVSITDTHNFLFRPAVVFLPPRIARPRVPQRPHRIRPKAAGARPLVVSLMHGVRPSPGADSLQLYHPMTLQSLPHHPSHHPHHAYHPAHHPDMGYGRSMRMGPGMGLDFSQHPSHAPRGGMYGGPGTGGAYGVPLSAPASMSNANPFSPPTGYLPSPREEGGPRGGQYFDGPPHSGGGGPGGGGNGNGGNGNGNGTESAPGSGYGTPQ</sequence>
<name>A0A8H7DAC2_9AGAR</name>
<dbReference type="EMBL" id="JACAZI010000003">
    <property type="protein sequence ID" value="KAF7365457.1"/>
    <property type="molecule type" value="Genomic_DNA"/>
</dbReference>
<feature type="compositionally biased region" description="Polar residues" evidence="8">
    <location>
        <begin position="793"/>
        <end position="812"/>
    </location>
</feature>
<feature type="compositionally biased region" description="Polar residues" evidence="8">
    <location>
        <begin position="1"/>
        <end position="30"/>
    </location>
</feature>
<dbReference type="GO" id="GO:0005634">
    <property type="term" value="C:nucleus"/>
    <property type="evidence" value="ECO:0007669"/>
    <property type="project" value="UniProtKB-SubCell"/>
</dbReference>
<evidence type="ECO:0000256" key="4">
    <source>
        <dbReference type="ARBA" id="ARBA00023125"/>
    </source>
</evidence>
<dbReference type="InterPro" id="IPR032675">
    <property type="entry name" value="LRR_dom_sf"/>
</dbReference>
<dbReference type="GO" id="GO:0031028">
    <property type="term" value="P:septation initiation signaling"/>
    <property type="evidence" value="ECO:0007669"/>
    <property type="project" value="TreeGrafter"/>
</dbReference>
<feature type="region of interest" description="Disordered" evidence="8">
    <location>
        <begin position="1"/>
        <end position="138"/>
    </location>
</feature>
<keyword evidence="6 7" id="KW-0539">Nucleus</keyword>
<evidence type="ECO:0000256" key="1">
    <source>
        <dbReference type="ARBA" id="ARBA00005800"/>
    </source>
</evidence>
<feature type="region of interest" description="Disordered" evidence="8">
    <location>
        <begin position="621"/>
        <end position="813"/>
    </location>
</feature>
<dbReference type="InterPro" id="IPR008422">
    <property type="entry name" value="KN_HD"/>
</dbReference>
<keyword evidence="4 7" id="KW-0238">DNA-binding</keyword>
<evidence type="ECO:0000256" key="6">
    <source>
        <dbReference type="ARBA" id="ARBA00023242"/>
    </source>
</evidence>
<comment type="caution">
    <text evidence="10">The sequence shown here is derived from an EMBL/GenBank/DDBJ whole genome shotgun (WGS) entry which is preliminary data.</text>
</comment>
<proteinExistence type="inferred from homology"/>
<dbReference type="SUPFAM" id="SSF46689">
    <property type="entry name" value="Homeodomain-like"/>
    <property type="match status" value="1"/>
</dbReference>